<organism evidence="1">
    <name type="scientific">marine sediment metagenome</name>
    <dbReference type="NCBI Taxonomy" id="412755"/>
    <lineage>
        <taxon>unclassified sequences</taxon>
        <taxon>metagenomes</taxon>
        <taxon>ecological metagenomes</taxon>
    </lineage>
</organism>
<dbReference type="EMBL" id="BARS01057508">
    <property type="protein sequence ID" value="GAG42007.1"/>
    <property type="molecule type" value="Genomic_DNA"/>
</dbReference>
<reference evidence="1" key="1">
    <citation type="journal article" date="2014" name="Front. Microbiol.">
        <title>High frequency of phylogenetically diverse reductive dehalogenase-homologous genes in deep subseafloor sedimentary metagenomes.</title>
        <authorList>
            <person name="Kawai M."/>
            <person name="Futagami T."/>
            <person name="Toyoda A."/>
            <person name="Takaki Y."/>
            <person name="Nishi S."/>
            <person name="Hori S."/>
            <person name="Arai W."/>
            <person name="Tsubouchi T."/>
            <person name="Morono Y."/>
            <person name="Uchiyama I."/>
            <person name="Ito T."/>
            <person name="Fujiyama A."/>
            <person name="Inagaki F."/>
            <person name="Takami H."/>
        </authorList>
    </citation>
    <scope>NUCLEOTIDE SEQUENCE</scope>
    <source>
        <strain evidence="1">Expedition CK06-06</strain>
    </source>
</reference>
<proteinExistence type="predicted"/>
<protein>
    <submittedName>
        <fullName evidence="1">Uncharacterized protein</fullName>
    </submittedName>
</protein>
<accession>X0Y3W1</accession>
<feature type="non-terminal residue" evidence="1">
    <location>
        <position position="91"/>
    </location>
</feature>
<evidence type="ECO:0000313" key="1">
    <source>
        <dbReference type="EMBL" id="GAG42007.1"/>
    </source>
</evidence>
<sequence length="91" mass="10275">MEELNNYKKMGQALIDKLKLKTYPVAVKMIPPDGEVTSNALRPHKVFGREVPACITYTWCRRSGFSFFLQASDIACKPASIKYFGLEKTAD</sequence>
<comment type="caution">
    <text evidence="1">The sequence shown here is derived from an EMBL/GenBank/DDBJ whole genome shotgun (WGS) entry which is preliminary data.</text>
</comment>
<name>X0Y3W1_9ZZZZ</name>
<gene>
    <name evidence="1" type="ORF">S01H1_84292</name>
</gene>
<dbReference type="InterPro" id="IPR003748">
    <property type="entry name" value="DUF169"/>
</dbReference>
<dbReference type="AlphaFoldDB" id="X0Y3W1"/>
<dbReference type="Pfam" id="PF02596">
    <property type="entry name" value="DUF169"/>
    <property type="match status" value="1"/>
</dbReference>